<feature type="compositionally biased region" description="Polar residues" evidence="1">
    <location>
        <begin position="113"/>
        <end position="122"/>
    </location>
</feature>
<protein>
    <submittedName>
        <fullName evidence="2">Uncharacterized protein</fullName>
    </submittedName>
</protein>
<organism evidence="2 3">
    <name type="scientific">Streptomyces caeruleatus</name>
    <dbReference type="NCBI Taxonomy" id="661399"/>
    <lineage>
        <taxon>Bacteria</taxon>
        <taxon>Bacillati</taxon>
        <taxon>Actinomycetota</taxon>
        <taxon>Actinomycetes</taxon>
        <taxon>Kitasatosporales</taxon>
        <taxon>Streptomycetaceae</taxon>
        <taxon>Streptomyces</taxon>
    </lineage>
</organism>
<accession>A0A117RHP2</accession>
<dbReference type="AlphaFoldDB" id="A0A117RHP2"/>
<dbReference type="EMBL" id="LMWY01000065">
    <property type="protein sequence ID" value="KUN91436.1"/>
    <property type="molecule type" value="Genomic_DNA"/>
</dbReference>
<evidence type="ECO:0000313" key="2">
    <source>
        <dbReference type="EMBL" id="KUN91436.1"/>
    </source>
</evidence>
<dbReference type="Proteomes" id="UP000053429">
    <property type="component" value="Unassembled WGS sequence"/>
</dbReference>
<dbReference type="STRING" id="661399.AQJ67_42490"/>
<gene>
    <name evidence="2" type="ORF">AQJ67_42490</name>
</gene>
<reference evidence="2 3" key="1">
    <citation type="submission" date="2015-10" db="EMBL/GenBank/DDBJ databases">
        <title>Draft genome sequence of Streptomyces caeruleatus NRRL B-24802, type strain for the species Streptomyces caeruleatus.</title>
        <authorList>
            <person name="Ruckert C."/>
            <person name="Winkler A."/>
            <person name="Kalinowski J."/>
            <person name="Kampfer P."/>
            <person name="Glaeser S."/>
        </authorList>
    </citation>
    <scope>NUCLEOTIDE SEQUENCE [LARGE SCALE GENOMIC DNA]</scope>
    <source>
        <strain evidence="2 3">NRRL B-24802</strain>
    </source>
</reference>
<evidence type="ECO:0000256" key="1">
    <source>
        <dbReference type="SAM" id="MobiDB-lite"/>
    </source>
</evidence>
<sequence length="137" mass="13528">MPDAAPIAPGTNGTAPQVRHTPAVALLAAVLLALLTTLGAAAPPVVGAPVAAAQHRDDGPRADDGCDAACAVRAATRNDPPSEHPAPRVPLLAPGQDTDTAAPAQGVRPPATTPHSPSSQPHTAHDRGRAPPVSSGT</sequence>
<evidence type="ECO:0000313" key="3">
    <source>
        <dbReference type="Proteomes" id="UP000053429"/>
    </source>
</evidence>
<dbReference type="RefSeq" id="WP_062725200.1">
    <property type="nucleotide sequence ID" value="NZ_KQ948948.1"/>
</dbReference>
<dbReference type="OrthoDB" id="4337617at2"/>
<name>A0A117RHP2_9ACTN</name>
<comment type="caution">
    <text evidence="2">The sequence shown here is derived from an EMBL/GenBank/DDBJ whole genome shotgun (WGS) entry which is preliminary data.</text>
</comment>
<proteinExistence type="predicted"/>
<keyword evidence="3" id="KW-1185">Reference proteome</keyword>
<feature type="region of interest" description="Disordered" evidence="1">
    <location>
        <begin position="72"/>
        <end position="137"/>
    </location>
</feature>